<dbReference type="InterPro" id="IPR023214">
    <property type="entry name" value="HAD_sf"/>
</dbReference>
<dbReference type="Pfam" id="PF08282">
    <property type="entry name" value="Hydrolase_3"/>
    <property type="match status" value="1"/>
</dbReference>
<gene>
    <name evidence="1" type="ORF">GCM10022267_40400</name>
</gene>
<evidence type="ECO:0000313" key="1">
    <source>
        <dbReference type="EMBL" id="GAA3649883.1"/>
    </source>
</evidence>
<dbReference type="SUPFAM" id="SSF56784">
    <property type="entry name" value="HAD-like"/>
    <property type="match status" value="1"/>
</dbReference>
<dbReference type="GO" id="GO:0016787">
    <property type="term" value="F:hydrolase activity"/>
    <property type="evidence" value="ECO:0007669"/>
    <property type="project" value="UniProtKB-KW"/>
</dbReference>
<evidence type="ECO:0000313" key="2">
    <source>
        <dbReference type="Proteomes" id="UP001500711"/>
    </source>
</evidence>
<keyword evidence="2" id="KW-1185">Reference proteome</keyword>
<dbReference type="RefSeq" id="WP_346131642.1">
    <property type="nucleotide sequence ID" value="NZ_BAABBE010000010.1"/>
</dbReference>
<dbReference type="Proteomes" id="UP001500711">
    <property type="component" value="Unassembled WGS sequence"/>
</dbReference>
<protein>
    <submittedName>
        <fullName evidence="1">HAD family hydrolase</fullName>
    </submittedName>
</protein>
<dbReference type="PANTHER" id="PTHR10000">
    <property type="entry name" value="PHOSPHOSERINE PHOSPHATASE"/>
    <property type="match status" value="1"/>
</dbReference>
<sequence>MKLIATDLDGTLLRDDRTVSRRTLDALRTATESGAEVVFVTARPPRFVDALTTGLVGTAICSNGAIVYDIGERQVVSSRPLAVAAARKVAATLREAVPSVGFGVETGHHVRYEPSYVLRMPEDAAAEQPVAVLDDLWAVPFVKLLAHSAEHSADFMVAAAETVAGGEAQFTHSGGHGLLEVSALGVGKAAALAALCAERGIDAADVVAFGDMPNDLSILRWAGLGYAMANAHEAVLAAADRRTLTNEEDGVAVALEDLFSR</sequence>
<dbReference type="SFLD" id="SFLDS00003">
    <property type="entry name" value="Haloacid_Dehalogenase"/>
    <property type="match status" value="1"/>
</dbReference>
<dbReference type="Gene3D" id="3.30.1240.10">
    <property type="match status" value="1"/>
</dbReference>
<dbReference type="EMBL" id="BAABBE010000010">
    <property type="protein sequence ID" value="GAA3649883.1"/>
    <property type="molecule type" value="Genomic_DNA"/>
</dbReference>
<dbReference type="SFLD" id="SFLDG01140">
    <property type="entry name" value="C2.B:_Phosphomannomutase_and_P"/>
    <property type="match status" value="1"/>
</dbReference>
<proteinExistence type="predicted"/>
<dbReference type="InterPro" id="IPR036412">
    <property type="entry name" value="HAD-like_sf"/>
</dbReference>
<dbReference type="InterPro" id="IPR006379">
    <property type="entry name" value="HAD-SF_hydro_IIB"/>
</dbReference>
<dbReference type="NCBIfam" id="TIGR01484">
    <property type="entry name" value="HAD-SF-IIB"/>
    <property type="match status" value="1"/>
</dbReference>
<reference evidence="2" key="1">
    <citation type="journal article" date="2019" name="Int. J. Syst. Evol. Microbiol.">
        <title>The Global Catalogue of Microorganisms (GCM) 10K type strain sequencing project: providing services to taxonomists for standard genome sequencing and annotation.</title>
        <authorList>
            <consortium name="The Broad Institute Genomics Platform"/>
            <consortium name="The Broad Institute Genome Sequencing Center for Infectious Disease"/>
            <person name="Wu L."/>
            <person name="Ma J."/>
        </authorList>
    </citation>
    <scope>NUCLEOTIDE SEQUENCE [LARGE SCALE GENOMIC DNA]</scope>
    <source>
        <strain evidence="2">JCM 17494</strain>
    </source>
</reference>
<name>A0ABP7B7G2_9PSEU</name>
<dbReference type="Gene3D" id="3.40.50.1000">
    <property type="entry name" value="HAD superfamily/HAD-like"/>
    <property type="match status" value="1"/>
</dbReference>
<keyword evidence="1" id="KW-0378">Hydrolase</keyword>
<comment type="caution">
    <text evidence="1">The sequence shown here is derived from an EMBL/GenBank/DDBJ whole genome shotgun (WGS) entry which is preliminary data.</text>
</comment>
<organism evidence="1 2">
    <name type="scientific">Lentzea roselyniae</name>
    <dbReference type="NCBI Taxonomy" id="531940"/>
    <lineage>
        <taxon>Bacteria</taxon>
        <taxon>Bacillati</taxon>
        <taxon>Actinomycetota</taxon>
        <taxon>Actinomycetes</taxon>
        <taxon>Pseudonocardiales</taxon>
        <taxon>Pseudonocardiaceae</taxon>
        <taxon>Lentzea</taxon>
    </lineage>
</organism>
<dbReference type="PANTHER" id="PTHR10000:SF8">
    <property type="entry name" value="HAD SUPERFAMILY HYDROLASE-LIKE, TYPE 3"/>
    <property type="match status" value="1"/>
</dbReference>
<accession>A0ABP7B7G2</accession>